<feature type="active site" description="N6-AMP-lysine intermediate" evidence="15">
    <location>
        <position position="124"/>
    </location>
</feature>
<dbReference type="Gene3D" id="1.10.150.20">
    <property type="entry name" value="5' to 3' exonuclease, C-terminal subdomain"/>
    <property type="match status" value="2"/>
</dbReference>
<dbReference type="InterPro" id="IPR018239">
    <property type="entry name" value="DNA_ligase_AS"/>
</dbReference>
<dbReference type="Pfam" id="PF03119">
    <property type="entry name" value="DNA_ligase_ZBD"/>
    <property type="match status" value="1"/>
</dbReference>
<dbReference type="Pfam" id="PF14520">
    <property type="entry name" value="HHH_5"/>
    <property type="match status" value="1"/>
</dbReference>
<feature type="binding site" evidence="15">
    <location>
        <begin position="92"/>
        <end position="93"/>
    </location>
    <ligand>
        <name>NAD(+)</name>
        <dbReference type="ChEBI" id="CHEBI:57540"/>
    </ligand>
</feature>
<dbReference type="InterPro" id="IPR036420">
    <property type="entry name" value="BRCT_dom_sf"/>
</dbReference>
<evidence type="ECO:0000256" key="4">
    <source>
        <dbReference type="ARBA" id="ARBA00022598"/>
    </source>
</evidence>
<keyword evidence="11 15" id="KW-0234">DNA repair</keyword>
<dbReference type="HAMAP" id="MF_01588">
    <property type="entry name" value="DNA_ligase_A"/>
    <property type="match status" value="1"/>
</dbReference>
<keyword evidence="6 15" id="KW-0479">Metal-binding</keyword>
<evidence type="ECO:0000256" key="15">
    <source>
        <dbReference type="HAMAP-Rule" id="MF_01588"/>
    </source>
</evidence>
<dbReference type="SUPFAM" id="SSF56091">
    <property type="entry name" value="DNA ligase/mRNA capping enzyme, catalytic domain"/>
    <property type="match status" value="1"/>
</dbReference>
<feature type="binding site" evidence="15">
    <location>
        <position position="319"/>
    </location>
    <ligand>
        <name>NAD(+)</name>
        <dbReference type="ChEBI" id="CHEBI:57540"/>
    </ligand>
</feature>
<evidence type="ECO:0000256" key="9">
    <source>
        <dbReference type="ARBA" id="ARBA00022842"/>
    </source>
</evidence>
<keyword evidence="8 15" id="KW-0862">Zinc</keyword>
<comment type="cofactor">
    <cofactor evidence="15">
        <name>Mg(2+)</name>
        <dbReference type="ChEBI" id="CHEBI:18420"/>
    </cofactor>
    <cofactor evidence="15">
        <name>Mn(2+)</name>
        <dbReference type="ChEBI" id="CHEBI:29035"/>
    </cofactor>
</comment>
<dbReference type="SMART" id="SM00278">
    <property type="entry name" value="HhH1"/>
    <property type="match status" value="3"/>
</dbReference>
<evidence type="ECO:0000256" key="5">
    <source>
        <dbReference type="ARBA" id="ARBA00022705"/>
    </source>
</evidence>
<evidence type="ECO:0000256" key="8">
    <source>
        <dbReference type="ARBA" id="ARBA00022833"/>
    </source>
</evidence>
<evidence type="ECO:0000256" key="7">
    <source>
        <dbReference type="ARBA" id="ARBA00022763"/>
    </source>
</evidence>
<feature type="binding site" evidence="15">
    <location>
        <position position="145"/>
    </location>
    <ligand>
        <name>NAD(+)</name>
        <dbReference type="ChEBI" id="CHEBI:57540"/>
    </ligand>
</feature>
<dbReference type="Pfam" id="PF12826">
    <property type="entry name" value="HHH_2"/>
    <property type="match status" value="1"/>
</dbReference>
<dbReference type="InterPro" id="IPR013839">
    <property type="entry name" value="DNAligase_adenylation"/>
</dbReference>
<feature type="binding site" evidence="15">
    <location>
        <position position="416"/>
    </location>
    <ligand>
        <name>Zn(2+)</name>
        <dbReference type="ChEBI" id="CHEBI:29105"/>
    </ligand>
</feature>
<dbReference type="PROSITE" id="PS01055">
    <property type="entry name" value="DNA_LIGASE_N1"/>
    <property type="match status" value="1"/>
</dbReference>
<dbReference type="Pfam" id="PF00533">
    <property type="entry name" value="BRCT"/>
    <property type="match status" value="1"/>
</dbReference>
<keyword evidence="7 15" id="KW-0227">DNA damage</keyword>
<dbReference type="FunFam" id="1.10.150.20:FF:000006">
    <property type="entry name" value="DNA ligase"/>
    <property type="match status" value="1"/>
</dbReference>
<dbReference type="EMBL" id="KI271602">
    <property type="protein sequence ID" value="ERL64206.1"/>
    <property type="molecule type" value="Genomic_DNA"/>
</dbReference>
<evidence type="ECO:0000313" key="19">
    <source>
        <dbReference type="Proteomes" id="UP000030647"/>
    </source>
</evidence>
<dbReference type="InterPro" id="IPR004150">
    <property type="entry name" value="NAD_DNA_ligase_OB"/>
</dbReference>
<dbReference type="Gene3D" id="2.40.50.140">
    <property type="entry name" value="Nucleic acid-binding proteins"/>
    <property type="match status" value="1"/>
</dbReference>
<feature type="binding site" evidence="15">
    <location>
        <position position="436"/>
    </location>
    <ligand>
        <name>Zn(2+)</name>
        <dbReference type="ChEBI" id="CHEBI:29105"/>
    </ligand>
</feature>
<dbReference type="CDD" id="cd17748">
    <property type="entry name" value="BRCT_DNA_ligase_like"/>
    <property type="match status" value="1"/>
</dbReference>
<sequence>MTLPQPLDQYTEASAEAELKKLRAQVNQYREAYYTKDAPLVEDYVYDAAYNDLQTLEKKFPQLITPDSPTQLVGDETLPGFTKVRHAIPMLSMGDVFSVDELKTFDDRLQKAVGAAVTYNAELKIDGLALSLVYQQGKLVQASTRGDGVIGEDVTANIKTIKAVPQTLPQPLDVEVRGECYMPISSFGKLNADRESRGEAVFANPRNAAAGSLRQLNPRITKERDLSVWLYTIVKAQDYGITTQADALRTLGEWGFPVNPNGRVCRTLAEVDQYIDDMTPQRQTLDYGIDGIVLKVNDLDLQDQLGNTVKVPRWEIAYKFPPEMARTVVHKITWTVGRTGVVTPTAVMDPVQLAGTTVSRATLHNVDMLKEKDVRIGDTVELFKAGDIIPEVSRVVKALRPKDAAPYQPPTTCPSCGEPLVHLMDEVALRCVNPKCPAQITEGLTHFASRDAMDITGLGPKVVALLYSHHLVTDIADLYRLTASDLADLPGFKEKSISNLLNAIAASRQNSLERLLFGLGIDHVGAKAATLIAQTFGTMTKLMAASADEITAIKTIGPTIGQSITAFFSNPGAQSLIAELTEVGVNMTYTGPTVATEEAAESPFSGQTVVITGKFADYSRKALTERLTALGAHVTGSVSKNTNMVVAGDDPGSKETKAQQLGVRIVHAAELATMLTESQTE</sequence>
<name>U4THC3_9LACO</name>
<dbReference type="SMART" id="SM00292">
    <property type="entry name" value="BRCT"/>
    <property type="match status" value="1"/>
</dbReference>
<dbReference type="Pfam" id="PF03120">
    <property type="entry name" value="OB_DNA_ligase"/>
    <property type="match status" value="1"/>
</dbReference>
<feature type="binding site" evidence="15">
    <location>
        <position position="122"/>
    </location>
    <ligand>
        <name>NAD(+)</name>
        <dbReference type="ChEBI" id="CHEBI:57540"/>
    </ligand>
</feature>
<keyword evidence="12 15" id="KW-0464">Manganese</keyword>
<evidence type="ECO:0000256" key="6">
    <source>
        <dbReference type="ARBA" id="ARBA00022723"/>
    </source>
</evidence>
<dbReference type="Gene3D" id="1.10.287.610">
    <property type="entry name" value="Helix hairpin bin"/>
    <property type="match status" value="1"/>
</dbReference>
<comment type="function">
    <text evidence="1 15">DNA ligase that catalyzes the formation of phosphodiester linkages between 5'-phosphoryl and 3'-hydroxyl groups in double-stranded DNA using NAD as a coenzyme and as the energy source for the reaction. It is essential for DNA replication and repair of damaged DNA.</text>
</comment>
<evidence type="ECO:0000256" key="12">
    <source>
        <dbReference type="ARBA" id="ARBA00023211"/>
    </source>
</evidence>
<dbReference type="PANTHER" id="PTHR23389">
    <property type="entry name" value="CHROMOSOME TRANSMISSION FIDELITY FACTOR 18"/>
    <property type="match status" value="1"/>
</dbReference>
<comment type="similarity">
    <text evidence="14 15">Belongs to the NAD-dependent DNA ligase family. LigA subfamily.</text>
</comment>
<dbReference type="NCBIfam" id="NF005932">
    <property type="entry name" value="PRK07956.1"/>
    <property type="match status" value="1"/>
</dbReference>
<dbReference type="InterPro" id="IPR041663">
    <property type="entry name" value="DisA/LigA_HHH"/>
</dbReference>
<feature type="binding site" evidence="15">
    <location>
        <begin position="43"/>
        <end position="47"/>
    </location>
    <ligand>
        <name>NAD(+)</name>
        <dbReference type="ChEBI" id="CHEBI:57540"/>
    </ligand>
</feature>
<dbReference type="GO" id="GO:0003677">
    <property type="term" value="F:DNA binding"/>
    <property type="evidence" value="ECO:0007669"/>
    <property type="project" value="InterPro"/>
</dbReference>
<reference evidence="19" key="1">
    <citation type="journal article" date="2013" name="Genome Announc.">
        <title>Whole-Genome Sequencing of Lactobacillus shenzhenensis Strain LY-73T.</title>
        <authorList>
            <person name="Lin Z."/>
            <person name="Liu Z."/>
            <person name="Yang R."/>
            <person name="Zou Y."/>
            <person name="Wan D."/>
            <person name="Chen J."/>
            <person name="Guo M."/>
            <person name="Zhao J."/>
            <person name="Fang C."/>
            <person name="Yang R."/>
            <person name="Liu F."/>
        </authorList>
    </citation>
    <scope>NUCLEOTIDE SEQUENCE [LARGE SCALE GENOMIC DNA]</scope>
    <source>
        <strain evidence="19">LY-73</strain>
    </source>
</reference>
<proteinExistence type="inferred from homology"/>
<dbReference type="SUPFAM" id="SSF52113">
    <property type="entry name" value="BRCT domain"/>
    <property type="match status" value="1"/>
</dbReference>
<dbReference type="InterPro" id="IPR010994">
    <property type="entry name" value="RuvA_2-like"/>
</dbReference>
<dbReference type="NCBIfam" id="TIGR00575">
    <property type="entry name" value="dnlj"/>
    <property type="match status" value="1"/>
</dbReference>
<evidence type="ECO:0000313" key="18">
    <source>
        <dbReference type="EMBL" id="ERL64206.1"/>
    </source>
</evidence>
<dbReference type="GO" id="GO:0006260">
    <property type="term" value="P:DNA replication"/>
    <property type="evidence" value="ECO:0007669"/>
    <property type="project" value="UniProtKB-KW"/>
</dbReference>
<dbReference type="GO" id="GO:0005829">
    <property type="term" value="C:cytosol"/>
    <property type="evidence" value="ECO:0007669"/>
    <property type="project" value="TreeGrafter"/>
</dbReference>
<feature type="binding site" evidence="15">
    <location>
        <position position="179"/>
    </location>
    <ligand>
        <name>NAD(+)</name>
        <dbReference type="ChEBI" id="CHEBI:57540"/>
    </ligand>
</feature>
<keyword evidence="5 15" id="KW-0235">DNA replication</keyword>
<dbReference type="HOGENOM" id="CLU_007764_2_1_9"/>
<feature type="domain" description="BRCT" evidence="17">
    <location>
        <begin position="599"/>
        <end position="681"/>
    </location>
</feature>
<dbReference type="GO" id="GO:0003911">
    <property type="term" value="F:DNA ligase (NAD+) activity"/>
    <property type="evidence" value="ECO:0007669"/>
    <property type="project" value="UniProtKB-UniRule"/>
</dbReference>
<dbReference type="InterPro" id="IPR001679">
    <property type="entry name" value="DNA_ligase"/>
</dbReference>
<dbReference type="Proteomes" id="UP000030647">
    <property type="component" value="Unassembled WGS sequence"/>
</dbReference>
<evidence type="ECO:0000256" key="13">
    <source>
        <dbReference type="ARBA" id="ARBA00034005"/>
    </source>
</evidence>
<feature type="binding site" evidence="15">
    <location>
        <position position="431"/>
    </location>
    <ligand>
        <name>Zn(2+)</name>
        <dbReference type="ChEBI" id="CHEBI:29105"/>
    </ligand>
</feature>
<dbReference type="InterPro" id="IPR013840">
    <property type="entry name" value="DNAligase_N"/>
</dbReference>
<dbReference type="PROSITE" id="PS50172">
    <property type="entry name" value="BRCT"/>
    <property type="match status" value="1"/>
</dbReference>
<dbReference type="GO" id="GO:0046872">
    <property type="term" value="F:metal ion binding"/>
    <property type="evidence" value="ECO:0007669"/>
    <property type="project" value="UniProtKB-KW"/>
</dbReference>
<dbReference type="eggNOG" id="COG0272">
    <property type="taxonomic scope" value="Bacteria"/>
</dbReference>
<evidence type="ECO:0000256" key="3">
    <source>
        <dbReference type="ARBA" id="ARBA00013308"/>
    </source>
</evidence>
<evidence type="ECO:0000259" key="17">
    <source>
        <dbReference type="PROSITE" id="PS50172"/>
    </source>
</evidence>
<dbReference type="InterPro" id="IPR003583">
    <property type="entry name" value="Hlx-hairpin-Hlx_DNA-bd_motif"/>
</dbReference>
<organism evidence="18 19">
    <name type="scientific">Schleiferilactobacillus shenzhenensis LY-73</name>
    <dbReference type="NCBI Taxonomy" id="1231336"/>
    <lineage>
        <taxon>Bacteria</taxon>
        <taxon>Bacillati</taxon>
        <taxon>Bacillota</taxon>
        <taxon>Bacilli</taxon>
        <taxon>Lactobacillales</taxon>
        <taxon>Lactobacillaceae</taxon>
        <taxon>Schleiferilactobacillus</taxon>
    </lineage>
</organism>
<dbReference type="SUPFAM" id="SSF47781">
    <property type="entry name" value="RuvA domain 2-like"/>
    <property type="match status" value="1"/>
</dbReference>
<protein>
    <recommendedName>
        <fullName evidence="3 15">DNA ligase</fullName>
        <ecNumber evidence="2 15">6.5.1.2</ecNumber>
    </recommendedName>
    <alternativeName>
        <fullName evidence="15">Polydeoxyribonucleotide synthase [NAD(+)]</fullName>
    </alternativeName>
</protein>
<dbReference type="FunFam" id="2.40.50.140:FF:000012">
    <property type="entry name" value="DNA ligase"/>
    <property type="match status" value="1"/>
</dbReference>
<dbReference type="CDD" id="cd00114">
    <property type="entry name" value="LIGANc"/>
    <property type="match status" value="1"/>
</dbReference>
<dbReference type="Pfam" id="PF01653">
    <property type="entry name" value="DNA_ligase_aden"/>
    <property type="match status" value="1"/>
</dbReference>
<dbReference type="PANTHER" id="PTHR23389:SF9">
    <property type="entry name" value="DNA LIGASE"/>
    <property type="match status" value="1"/>
</dbReference>
<dbReference type="InterPro" id="IPR033136">
    <property type="entry name" value="DNA_ligase_CS"/>
</dbReference>
<dbReference type="OrthoDB" id="9759736at2"/>
<dbReference type="Gene3D" id="6.20.10.30">
    <property type="match status" value="1"/>
</dbReference>
<dbReference type="InterPro" id="IPR001357">
    <property type="entry name" value="BRCT_dom"/>
</dbReference>
<dbReference type="InterPro" id="IPR004149">
    <property type="entry name" value="Znf_DNAligase_C4"/>
</dbReference>
<dbReference type="RefSeq" id="WP_022530497.1">
    <property type="nucleotide sequence ID" value="NZ_KI271602.1"/>
</dbReference>
<comment type="catalytic activity">
    <reaction evidence="13 15 16">
        <text>NAD(+) + (deoxyribonucleotide)n-3'-hydroxyl + 5'-phospho-(deoxyribonucleotide)m = (deoxyribonucleotide)n+m + AMP + beta-nicotinamide D-nucleotide.</text>
        <dbReference type="EC" id="6.5.1.2"/>
    </reaction>
</comment>
<dbReference type="PIRSF" id="PIRSF001604">
    <property type="entry name" value="LigA"/>
    <property type="match status" value="1"/>
</dbReference>
<dbReference type="SUPFAM" id="SSF50249">
    <property type="entry name" value="Nucleic acid-binding proteins"/>
    <property type="match status" value="1"/>
</dbReference>
<accession>U4THC3</accession>
<dbReference type="FunFam" id="3.30.470.30:FF:000001">
    <property type="entry name" value="DNA ligase"/>
    <property type="match status" value="1"/>
</dbReference>
<dbReference type="STRING" id="1231336.L248_1484"/>
<dbReference type="PROSITE" id="PS01056">
    <property type="entry name" value="DNA_LIGASE_N2"/>
    <property type="match status" value="1"/>
</dbReference>
<dbReference type="Gene3D" id="3.40.50.10190">
    <property type="entry name" value="BRCT domain"/>
    <property type="match status" value="1"/>
</dbReference>
<dbReference type="GO" id="GO:0006281">
    <property type="term" value="P:DNA repair"/>
    <property type="evidence" value="ECO:0007669"/>
    <property type="project" value="UniProtKB-KW"/>
</dbReference>
<dbReference type="SMART" id="SM00532">
    <property type="entry name" value="LIGANc"/>
    <property type="match status" value="1"/>
</dbReference>
<gene>
    <name evidence="15 18" type="primary">ligA</name>
    <name evidence="18" type="ORF">L248_1484</name>
</gene>
<evidence type="ECO:0000256" key="1">
    <source>
        <dbReference type="ARBA" id="ARBA00004067"/>
    </source>
</evidence>
<dbReference type="EC" id="6.5.1.2" evidence="2 15"/>
<dbReference type="InterPro" id="IPR012340">
    <property type="entry name" value="NA-bd_OB-fold"/>
</dbReference>
<dbReference type="FunFam" id="1.10.150.20:FF:000007">
    <property type="entry name" value="DNA ligase"/>
    <property type="match status" value="1"/>
</dbReference>
<keyword evidence="4 15" id="KW-0436">Ligase</keyword>
<evidence type="ECO:0000256" key="14">
    <source>
        <dbReference type="ARBA" id="ARBA00060881"/>
    </source>
</evidence>
<feature type="binding site" evidence="15">
    <location>
        <position position="413"/>
    </location>
    <ligand>
        <name>Zn(2+)</name>
        <dbReference type="ChEBI" id="CHEBI:29105"/>
    </ligand>
</feature>
<feature type="binding site" evidence="15">
    <location>
        <position position="295"/>
    </location>
    <ligand>
        <name>NAD(+)</name>
        <dbReference type="ChEBI" id="CHEBI:57540"/>
    </ligand>
</feature>
<keyword evidence="9 15" id="KW-0460">Magnesium</keyword>
<evidence type="ECO:0000256" key="2">
    <source>
        <dbReference type="ARBA" id="ARBA00012722"/>
    </source>
</evidence>
<dbReference type="Gene3D" id="3.30.470.30">
    <property type="entry name" value="DNA ligase/mRNA capping enzyme"/>
    <property type="match status" value="1"/>
</dbReference>
<evidence type="ECO:0000256" key="16">
    <source>
        <dbReference type="RuleBase" id="RU000618"/>
    </source>
</evidence>
<evidence type="ECO:0000256" key="10">
    <source>
        <dbReference type="ARBA" id="ARBA00023027"/>
    </source>
</evidence>
<evidence type="ECO:0000256" key="11">
    <source>
        <dbReference type="ARBA" id="ARBA00023204"/>
    </source>
</evidence>
<dbReference type="AlphaFoldDB" id="U4THC3"/>
<keyword evidence="19" id="KW-1185">Reference proteome</keyword>
<keyword evidence="10 15" id="KW-0520">NAD</keyword>